<keyword evidence="8" id="KW-1185">Reference proteome</keyword>
<evidence type="ECO:0000256" key="5">
    <source>
        <dbReference type="PROSITE-ProRule" id="PRU00309"/>
    </source>
</evidence>
<evidence type="ECO:0000256" key="4">
    <source>
        <dbReference type="ARBA" id="ARBA00023125"/>
    </source>
</evidence>
<keyword evidence="4 5" id="KW-0238">DNA-binding</keyword>
<evidence type="ECO:0000256" key="3">
    <source>
        <dbReference type="ARBA" id="ARBA00022833"/>
    </source>
</evidence>
<dbReference type="Gene3D" id="6.20.210.20">
    <property type="entry name" value="THAP domain"/>
    <property type="match status" value="1"/>
</dbReference>
<evidence type="ECO:0000313" key="8">
    <source>
        <dbReference type="Proteomes" id="UP000478052"/>
    </source>
</evidence>
<dbReference type="GO" id="GO:0008270">
    <property type="term" value="F:zinc ion binding"/>
    <property type="evidence" value="ECO:0007669"/>
    <property type="project" value="UniProtKB-KW"/>
</dbReference>
<dbReference type="SUPFAM" id="SSF57716">
    <property type="entry name" value="Glucocorticoid receptor-like (DNA-binding domain)"/>
    <property type="match status" value="1"/>
</dbReference>
<keyword evidence="1" id="KW-0479">Metal-binding</keyword>
<keyword evidence="2 5" id="KW-0863">Zinc-finger</keyword>
<comment type="caution">
    <text evidence="7">The sequence shown here is derived from an EMBL/GenBank/DDBJ whole genome shotgun (WGS) entry which is preliminary data.</text>
</comment>
<evidence type="ECO:0000256" key="2">
    <source>
        <dbReference type="ARBA" id="ARBA00022771"/>
    </source>
</evidence>
<dbReference type="EMBL" id="VUJU01017226">
    <property type="protein sequence ID" value="KAF0684533.1"/>
    <property type="molecule type" value="Genomic_DNA"/>
</dbReference>
<feature type="non-terminal residue" evidence="7">
    <location>
        <position position="110"/>
    </location>
</feature>
<accession>A0A6G0VHR3</accession>
<dbReference type="Proteomes" id="UP000478052">
    <property type="component" value="Unassembled WGS sequence"/>
</dbReference>
<dbReference type="GO" id="GO:0003677">
    <property type="term" value="F:DNA binding"/>
    <property type="evidence" value="ECO:0007669"/>
    <property type="project" value="UniProtKB-UniRule"/>
</dbReference>
<protein>
    <submittedName>
        <fullName evidence="7">THAP-type domain-containing protein</fullName>
    </submittedName>
</protein>
<dbReference type="Pfam" id="PF05485">
    <property type="entry name" value="THAP"/>
    <property type="match status" value="1"/>
</dbReference>
<feature type="domain" description="THAP-type" evidence="6">
    <location>
        <begin position="29"/>
        <end position="110"/>
    </location>
</feature>
<organism evidence="7 8">
    <name type="scientific">Aphis craccivora</name>
    <name type="common">Cowpea aphid</name>
    <dbReference type="NCBI Taxonomy" id="307492"/>
    <lineage>
        <taxon>Eukaryota</taxon>
        <taxon>Metazoa</taxon>
        <taxon>Ecdysozoa</taxon>
        <taxon>Arthropoda</taxon>
        <taxon>Hexapoda</taxon>
        <taxon>Insecta</taxon>
        <taxon>Pterygota</taxon>
        <taxon>Neoptera</taxon>
        <taxon>Paraneoptera</taxon>
        <taxon>Hemiptera</taxon>
        <taxon>Sternorrhyncha</taxon>
        <taxon>Aphidomorpha</taxon>
        <taxon>Aphidoidea</taxon>
        <taxon>Aphididae</taxon>
        <taxon>Aphidini</taxon>
        <taxon>Aphis</taxon>
        <taxon>Aphis</taxon>
    </lineage>
</organism>
<evidence type="ECO:0000256" key="1">
    <source>
        <dbReference type="ARBA" id="ARBA00022723"/>
    </source>
</evidence>
<name>A0A6G0VHR3_APHCR</name>
<dbReference type="InterPro" id="IPR038441">
    <property type="entry name" value="THAP_Znf_sf"/>
</dbReference>
<reference evidence="7 8" key="1">
    <citation type="submission" date="2019-08" db="EMBL/GenBank/DDBJ databases">
        <title>Whole genome of Aphis craccivora.</title>
        <authorList>
            <person name="Voronova N.V."/>
            <person name="Shulinski R.S."/>
            <person name="Bandarenka Y.V."/>
            <person name="Zhorov D.G."/>
            <person name="Warner D."/>
        </authorList>
    </citation>
    <scope>NUCLEOTIDE SEQUENCE [LARGE SCALE GENOMIC DNA]</scope>
    <source>
        <strain evidence="7">180601</strain>
        <tissue evidence="7">Whole Body</tissue>
    </source>
</reference>
<sequence>MCHLLPFRFDMLLLHYTFKMSLFRSTIIMVKLCAICGNVDAVHNLDDHIRFPSNVELRRLWVLFAETSGVNAQQITRNSKLCSRHFVRDVDFTVGAIRRRLIRRAVPSLV</sequence>
<gene>
    <name evidence="7" type="ORF">FWK35_00036950</name>
</gene>
<dbReference type="InterPro" id="IPR006612">
    <property type="entry name" value="THAP_Znf"/>
</dbReference>
<dbReference type="PROSITE" id="PS50950">
    <property type="entry name" value="ZF_THAP"/>
    <property type="match status" value="1"/>
</dbReference>
<proteinExistence type="predicted"/>
<dbReference type="AlphaFoldDB" id="A0A6G0VHR3"/>
<evidence type="ECO:0000259" key="6">
    <source>
        <dbReference type="PROSITE" id="PS50950"/>
    </source>
</evidence>
<keyword evidence="3" id="KW-0862">Zinc</keyword>
<dbReference type="SMART" id="SM00980">
    <property type="entry name" value="THAP"/>
    <property type="match status" value="1"/>
</dbReference>
<dbReference type="OrthoDB" id="6622396at2759"/>
<evidence type="ECO:0000313" key="7">
    <source>
        <dbReference type="EMBL" id="KAF0684533.1"/>
    </source>
</evidence>